<dbReference type="Gene3D" id="1.10.533.10">
    <property type="entry name" value="Death Domain, Fas"/>
    <property type="match status" value="1"/>
</dbReference>
<gene>
    <name evidence="2" type="ORF">M9458_055883</name>
</gene>
<dbReference type="Proteomes" id="UP001529510">
    <property type="component" value="Unassembled WGS sequence"/>
</dbReference>
<protein>
    <recommendedName>
        <fullName evidence="1">Pyrin domain-containing protein</fullName>
    </recommendedName>
</protein>
<dbReference type="InterPro" id="IPR011029">
    <property type="entry name" value="DEATH-like_dom_sf"/>
</dbReference>
<keyword evidence="3" id="KW-1185">Reference proteome</keyword>
<dbReference type="InterPro" id="IPR004020">
    <property type="entry name" value="DAPIN"/>
</dbReference>
<evidence type="ECO:0000313" key="3">
    <source>
        <dbReference type="Proteomes" id="UP001529510"/>
    </source>
</evidence>
<feature type="non-terminal residue" evidence="2">
    <location>
        <position position="83"/>
    </location>
</feature>
<reference evidence="2 3" key="1">
    <citation type="submission" date="2024-05" db="EMBL/GenBank/DDBJ databases">
        <title>Genome sequencing and assembly of Indian major carp, Cirrhinus mrigala (Hamilton, 1822).</title>
        <authorList>
            <person name="Mohindra V."/>
            <person name="Chowdhury L.M."/>
            <person name="Lal K."/>
            <person name="Jena J.K."/>
        </authorList>
    </citation>
    <scope>NUCLEOTIDE SEQUENCE [LARGE SCALE GENOMIC DNA]</scope>
    <source>
        <strain evidence="2">CM1030</strain>
        <tissue evidence="2">Blood</tissue>
    </source>
</reference>
<sequence length="83" mass="9539">MSVSPQLLEILEDLDSKKLKKFKWHLRQDGLASTADMEKADVFDTVDHMVARCGQEGAMEITLNVLRKMKENHLAEQLENKLK</sequence>
<evidence type="ECO:0000259" key="1">
    <source>
        <dbReference type="PROSITE" id="PS50824"/>
    </source>
</evidence>
<feature type="domain" description="Pyrin" evidence="1">
    <location>
        <begin position="1"/>
        <end position="83"/>
    </location>
</feature>
<comment type="caution">
    <text evidence="2">The sequence shown here is derived from an EMBL/GenBank/DDBJ whole genome shotgun (WGS) entry which is preliminary data.</text>
</comment>
<dbReference type="SUPFAM" id="SSF47986">
    <property type="entry name" value="DEATH domain"/>
    <property type="match status" value="1"/>
</dbReference>
<dbReference type="SMART" id="SM01289">
    <property type="entry name" value="PYRIN"/>
    <property type="match status" value="1"/>
</dbReference>
<dbReference type="EMBL" id="JAMKFB020000601">
    <property type="protein sequence ID" value="KAL0148874.1"/>
    <property type="molecule type" value="Genomic_DNA"/>
</dbReference>
<organism evidence="2 3">
    <name type="scientific">Cirrhinus mrigala</name>
    <name type="common">Mrigala</name>
    <dbReference type="NCBI Taxonomy" id="683832"/>
    <lineage>
        <taxon>Eukaryota</taxon>
        <taxon>Metazoa</taxon>
        <taxon>Chordata</taxon>
        <taxon>Craniata</taxon>
        <taxon>Vertebrata</taxon>
        <taxon>Euteleostomi</taxon>
        <taxon>Actinopterygii</taxon>
        <taxon>Neopterygii</taxon>
        <taxon>Teleostei</taxon>
        <taxon>Ostariophysi</taxon>
        <taxon>Cypriniformes</taxon>
        <taxon>Cyprinidae</taxon>
        <taxon>Labeoninae</taxon>
        <taxon>Labeonini</taxon>
        <taxon>Cirrhinus</taxon>
    </lineage>
</organism>
<proteinExistence type="predicted"/>
<dbReference type="PROSITE" id="PS50824">
    <property type="entry name" value="DAPIN"/>
    <property type="match status" value="1"/>
</dbReference>
<evidence type="ECO:0000313" key="2">
    <source>
        <dbReference type="EMBL" id="KAL0148874.1"/>
    </source>
</evidence>
<dbReference type="AlphaFoldDB" id="A0ABD0MF48"/>
<accession>A0ABD0MF48</accession>
<name>A0ABD0MF48_CIRMR</name>
<dbReference type="Pfam" id="PF02758">
    <property type="entry name" value="PYRIN"/>
    <property type="match status" value="1"/>
</dbReference>